<name>A0A533QEV0_9BACT</name>
<dbReference type="AlphaFoldDB" id="A0A533QEV0"/>
<gene>
    <name evidence="1" type="ORF">JETT_0577</name>
</gene>
<reference evidence="1 2" key="1">
    <citation type="submission" date="2019-04" db="EMBL/GenBank/DDBJ databases">
        <title>Genome of a novel bacterium Candidatus Jettenia ecosi reconstructed from metagenome of an anammox bioreactor.</title>
        <authorList>
            <person name="Mardanov A.V."/>
            <person name="Beletsky A.V."/>
            <person name="Ravin N.V."/>
            <person name="Botchkova E.A."/>
            <person name="Litti Y.V."/>
            <person name="Nozhevnikova A.N."/>
        </authorList>
    </citation>
    <scope>NUCLEOTIDE SEQUENCE [LARGE SCALE GENOMIC DNA]</scope>
    <source>
        <strain evidence="1">J2</strain>
    </source>
</reference>
<protein>
    <submittedName>
        <fullName evidence="1">Uncharacterized protein</fullName>
    </submittedName>
</protein>
<organism evidence="1 2">
    <name type="scientific">Candidatus Jettenia ecosi</name>
    <dbReference type="NCBI Taxonomy" id="2494326"/>
    <lineage>
        <taxon>Bacteria</taxon>
        <taxon>Pseudomonadati</taxon>
        <taxon>Planctomycetota</taxon>
        <taxon>Candidatus Brocadiia</taxon>
        <taxon>Candidatus Brocadiales</taxon>
        <taxon>Candidatus Brocadiaceae</taxon>
        <taxon>Candidatus Jettenia</taxon>
    </lineage>
</organism>
<proteinExistence type="predicted"/>
<evidence type="ECO:0000313" key="1">
    <source>
        <dbReference type="EMBL" id="TLD43142.1"/>
    </source>
</evidence>
<evidence type="ECO:0000313" key="2">
    <source>
        <dbReference type="Proteomes" id="UP000319783"/>
    </source>
</evidence>
<sequence length="283" mass="31333">MYQRVNGLAIDGLPSRVGNAEFVIFDDQQRKQFLAAIAEHNVDEEQKNLRQQLVNELGQDEDFANHIFAATDINAVEGGTAEFLACKELRLTIDVINFFADLIPYNFAFLGLPGDAGSVKIAVLQLIIEGSEKESLFINRKRIGSLGQLSLVKLQQEESSKETGFAKASSFLKGPQNKLQEQVIASLQWAGRATAEVRKEEAFLLFAIALESIVLADGNLQELTYRLRGRVAHLLGKSLSDRKDISTTQCAISTTFVQRLCTVAITRSQMNVWVQFGGLPRLS</sequence>
<accession>A0A533QEV0</accession>
<dbReference type="Proteomes" id="UP000319783">
    <property type="component" value="Unassembled WGS sequence"/>
</dbReference>
<dbReference type="EMBL" id="SULG01000007">
    <property type="protein sequence ID" value="TLD43142.1"/>
    <property type="molecule type" value="Genomic_DNA"/>
</dbReference>
<comment type="caution">
    <text evidence="1">The sequence shown here is derived from an EMBL/GenBank/DDBJ whole genome shotgun (WGS) entry which is preliminary data.</text>
</comment>